<dbReference type="EMBL" id="CP030280">
    <property type="protein sequence ID" value="AWY98599.1"/>
    <property type="molecule type" value="Genomic_DNA"/>
</dbReference>
<organism evidence="1 2">
    <name type="scientific">Blautia argi</name>
    <dbReference type="NCBI Taxonomy" id="1912897"/>
    <lineage>
        <taxon>Bacteria</taxon>
        <taxon>Bacillati</taxon>
        <taxon>Bacillota</taxon>
        <taxon>Clostridia</taxon>
        <taxon>Lachnospirales</taxon>
        <taxon>Lachnospiraceae</taxon>
        <taxon>Blautia</taxon>
    </lineage>
</organism>
<accession>A0A2Z4UCL8</accession>
<dbReference type="Proteomes" id="UP000250003">
    <property type="component" value="Chromosome"/>
</dbReference>
<protein>
    <submittedName>
        <fullName evidence="1">DUF2284 domain-containing protein</fullName>
    </submittedName>
</protein>
<dbReference type="OrthoDB" id="5420534at2"/>
<dbReference type="KEGG" id="blau:DQQ01_11060"/>
<dbReference type="Pfam" id="PF10050">
    <property type="entry name" value="DUF2284"/>
    <property type="match status" value="1"/>
</dbReference>
<reference evidence="2" key="1">
    <citation type="submission" date="2018-06" db="EMBL/GenBank/DDBJ databases">
        <title>Description of Blautia argi sp. nov., a new anaerobic isolated from dog feces.</title>
        <authorList>
            <person name="Chang Y.-H."/>
            <person name="Paek J."/>
            <person name="Shin Y."/>
        </authorList>
    </citation>
    <scope>NUCLEOTIDE SEQUENCE [LARGE SCALE GENOMIC DNA]</scope>
    <source>
        <strain evidence="2">KCTC 15426</strain>
    </source>
</reference>
<keyword evidence="2" id="KW-1185">Reference proteome</keyword>
<dbReference type="RefSeq" id="WP_111920086.1">
    <property type="nucleotide sequence ID" value="NZ_CAUWHR010000009.1"/>
</dbReference>
<name>A0A2Z4UCL8_9FIRM</name>
<dbReference type="AlphaFoldDB" id="A0A2Z4UCL8"/>
<evidence type="ECO:0000313" key="1">
    <source>
        <dbReference type="EMBL" id="AWY98599.1"/>
    </source>
</evidence>
<sequence>MKKLEEKLLQAAEELGFDNYRIIDTMAISFEERFRMYCEMNYCGNYDKNYSCPPACGEAKELERKAKQFERALVLQTITPVKNILDDEETKGIKHRHNQMTWSLIEGMKEDLKEYLPAMAGPCQICSPCAMELGKACPFPKKRASCLSAFCVKVDALAEYCEIPYYCEGEVAFFSILFFHNK</sequence>
<dbReference type="InterPro" id="IPR019271">
    <property type="entry name" value="DUF2284_metal-binding"/>
</dbReference>
<gene>
    <name evidence="1" type="ORF">DQQ01_11060</name>
</gene>
<proteinExistence type="predicted"/>
<evidence type="ECO:0000313" key="2">
    <source>
        <dbReference type="Proteomes" id="UP000250003"/>
    </source>
</evidence>